<evidence type="ECO:0000256" key="1">
    <source>
        <dbReference type="ARBA" id="ARBA00004141"/>
    </source>
</evidence>
<sequence length="511" mass="58670">MKLSGRIKRIVIGCICLLYALLFVYASVSKIMDFERFQVQLSQSPILSAFAAWISWAVIGIELLIAALVLYSRTRTIALFAALSLMSMFTAYIFIILHFSSFVPCSCGGILEKMTWESHLIFNLFFVLLSIIALVLQNQIYQQGVRKIKMQLYLGLVFFLILISILFMIIVYLFSEQIIHHNNPFIRRYPKSAVILQGTIDVKFNSYYFAGNSNRTIYLGNYTDPLHLLSIDETGSKKTLKLHFDHRELSFRSIRILIRDNNIYLLDGTVPCIFRGNLQKREINTELKGMPTFTVAQPMDSATIAFRNNTGKNKTTVLGIFYAGNLPHVRFAPHLLKRQIDGIFDSDGMLIYNEEMKLFVYNYFYRNEFIAADRNGSLKITGHTIDTIRHAKIKVAYLKNNTERQMGAPPLKVNTLTTTKNNLLFVNSKVPGRYDDLKHWSRCSVIDVYNLKKNSYVMSFVIYHNPDLKVQDLFVTDTHFYVIAGGDLMIYDLGDLLRDEMKIALEKMNGA</sequence>
<evidence type="ECO:0000256" key="5">
    <source>
        <dbReference type="SAM" id="Phobius"/>
    </source>
</evidence>
<evidence type="ECO:0000256" key="2">
    <source>
        <dbReference type="ARBA" id="ARBA00022692"/>
    </source>
</evidence>
<name>A0ABT4WF35_9FLAO</name>
<comment type="caution">
    <text evidence="7">The sequence shown here is derived from an EMBL/GenBank/DDBJ whole genome shotgun (WGS) entry which is preliminary data.</text>
</comment>
<keyword evidence="4 5" id="KW-0472">Membrane</keyword>
<gene>
    <name evidence="7" type="ORF">NJT12_15780</name>
</gene>
<dbReference type="EMBL" id="JAMZNK010000028">
    <property type="protein sequence ID" value="MDA6071075.1"/>
    <property type="molecule type" value="Genomic_DNA"/>
</dbReference>
<dbReference type="RefSeq" id="WP_271336891.1">
    <property type="nucleotide sequence ID" value="NZ_JAMZNK010000028.1"/>
</dbReference>
<dbReference type="InterPro" id="IPR009908">
    <property type="entry name" value="Methylamine_util_MauE"/>
</dbReference>
<evidence type="ECO:0000256" key="4">
    <source>
        <dbReference type="ARBA" id="ARBA00023136"/>
    </source>
</evidence>
<proteinExistence type="predicted"/>
<dbReference type="Proteomes" id="UP001212170">
    <property type="component" value="Unassembled WGS sequence"/>
</dbReference>
<dbReference type="Pfam" id="PF07291">
    <property type="entry name" value="MauE"/>
    <property type="match status" value="1"/>
</dbReference>
<accession>A0ABT4WF35</accession>
<evidence type="ECO:0000256" key="3">
    <source>
        <dbReference type="ARBA" id="ARBA00022989"/>
    </source>
</evidence>
<feature type="domain" description="Methylamine utilisation protein MauE" evidence="6">
    <location>
        <begin position="10"/>
        <end position="135"/>
    </location>
</feature>
<comment type="subcellular location">
    <subcellularLocation>
        <location evidence="1">Membrane</location>
        <topology evidence="1">Multi-pass membrane protein</topology>
    </subcellularLocation>
</comment>
<feature type="transmembrane region" description="Helical" evidence="5">
    <location>
        <begin position="120"/>
        <end position="140"/>
    </location>
</feature>
<reference evidence="7 8" key="1">
    <citation type="journal article" date="2023" name="Chemosphere">
        <title>Whole genome analysis of Flavobacterium aziz-sancarii sp. nov., isolated from Ardley Island (Antarctica), revealed a rich resistome and bioremediation potential.</title>
        <authorList>
            <person name="Otur C."/>
            <person name="Okay S."/>
            <person name="Kurt-Kizildogan A."/>
        </authorList>
    </citation>
    <scope>NUCLEOTIDE SEQUENCE [LARGE SCALE GENOMIC DNA]</scope>
    <source>
        <strain evidence="7 8">AC</strain>
    </source>
</reference>
<keyword evidence="3 5" id="KW-1133">Transmembrane helix</keyword>
<protein>
    <recommendedName>
        <fullName evidence="6">Methylamine utilisation protein MauE domain-containing protein</fullName>
    </recommendedName>
</protein>
<keyword evidence="8" id="KW-1185">Reference proteome</keyword>
<evidence type="ECO:0000259" key="6">
    <source>
        <dbReference type="Pfam" id="PF07291"/>
    </source>
</evidence>
<evidence type="ECO:0000313" key="7">
    <source>
        <dbReference type="EMBL" id="MDA6071075.1"/>
    </source>
</evidence>
<organism evidence="7 8">
    <name type="scientific">Flavobacterium azizsancarii</name>
    <dbReference type="NCBI Taxonomy" id="2961580"/>
    <lineage>
        <taxon>Bacteria</taxon>
        <taxon>Pseudomonadati</taxon>
        <taxon>Bacteroidota</taxon>
        <taxon>Flavobacteriia</taxon>
        <taxon>Flavobacteriales</taxon>
        <taxon>Flavobacteriaceae</taxon>
        <taxon>Flavobacterium</taxon>
    </lineage>
</organism>
<feature type="transmembrane region" description="Helical" evidence="5">
    <location>
        <begin position="50"/>
        <end position="71"/>
    </location>
</feature>
<evidence type="ECO:0000313" key="8">
    <source>
        <dbReference type="Proteomes" id="UP001212170"/>
    </source>
</evidence>
<keyword evidence="2 5" id="KW-0812">Transmembrane</keyword>
<feature type="transmembrane region" description="Helical" evidence="5">
    <location>
        <begin position="152"/>
        <end position="174"/>
    </location>
</feature>
<feature type="transmembrane region" description="Helical" evidence="5">
    <location>
        <begin position="78"/>
        <end position="100"/>
    </location>
</feature>